<keyword evidence="3" id="KW-1185">Reference proteome</keyword>
<accession>A0A0B7FU86</accession>
<evidence type="ECO:0000313" key="2">
    <source>
        <dbReference type="EMBL" id="CEL61516.1"/>
    </source>
</evidence>
<proteinExistence type="predicted"/>
<dbReference type="InterPro" id="IPR054586">
    <property type="entry name" value="MACPF_1_fungal"/>
</dbReference>
<gene>
    <name evidence="2" type="ORF">RSOLAG1IB_10089</name>
</gene>
<dbReference type="Pfam" id="PF22693">
    <property type="entry name" value="MACPF_1"/>
    <property type="match status" value="1"/>
</dbReference>
<feature type="domain" description="MACPF-like" evidence="1">
    <location>
        <begin position="42"/>
        <end position="203"/>
    </location>
</feature>
<dbReference type="OrthoDB" id="3156891at2759"/>
<name>A0A0B7FU86_THACB</name>
<reference evidence="2 3" key="1">
    <citation type="submission" date="2014-11" db="EMBL/GenBank/DDBJ databases">
        <authorList>
            <person name="Wibberg Daniel"/>
        </authorList>
    </citation>
    <scope>NUCLEOTIDE SEQUENCE [LARGE SCALE GENOMIC DNA]</scope>
    <source>
        <strain evidence="2">Rhizoctonia solani AG1-IB 7/3/14</strain>
    </source>
</reference>
<organism evidence="2 3">
    <name type="scientific">Thanatephorus cucumeris (strain AG1-IB / isolate 7/3/14)</name>
    <name type="common">Lettuce bottom rot fungus</name>
    <name type="synonym">Rhizoctonia solani</name>
    <dbReference type="NCBI Taxonomy" id="1108050"/>
    <lineage>
        <taxon>Eukaryota</taxon>
        <taxon>Fungi</taxon>
        <taxon>Dikarya</taxon>
        <taxon>Basidiomycota</taxon>
        <taxon>Agaricomycotina</taxon>
        <taxon>Agaricomycetes</taxon>
        <taxon>Cantharellales</taxon>
        <taxon>Ceratobasidiaceae</taxon>
        <taxon>Rhizoctonia</taxon>
        <taxon>Rhizoctonia solani AG-1</taxon>
    </lineage>
</organism>
<evidence type="ECO:0000313" key="3">
    <source>
        <dbReference type="Proteomes" id="UP000059188"/>
    </source>
</evidence>
<dbReference type="EMBL" id="LN679157">
    <property type="protein sequence ID" value="CEL61516.1"/>
    <property type="molecule type" value="Genomic_DNA"/>
</dbReference>
<dbReference type="Proteomes" id="UP000059188">
    <property type="component" value="Unassembled WGS sequence"/>
</dbReference>
<evidence type="ECO:0000259" key="1">
    <source>
        <dbReference type="Pfam" id="PF22693"/>
    </source>
</evidence>
<protein>
    <recommendedName>
        <fullName evidence="1">MACPF-like domain-containing protein</fullName>
    </recommendedName>
</protein>
<sequence length="349" mass="38641">MDVDCATLNDDPSYENAATLPMLAHYPGVNDQMLHGSGWLCGFRVDDMDGPQVTAQVASYVDGATPFMQDVNDVSTETIATHSQRAASYAHHGWSTTALGTVSSWTSSRIDAKSRQKGEGEWITRRTLAQRLRIQVQLEDLAPVPEFATAIVQALERPNTYEKFQAVYRALNRWGDVVPLEMEMGSSLSCTDSETNFNQFPATISYSSLDHLLKLRSAKISRKGPTNNIGWDDGTWIWAAINAPAIEWRPIRILAVAPTISLFADNIQTRLADLHNEQLSYIPPLIIDPINWFCTMHYGTLNASKTISDVRVRCGNHIVALSVNYLDGATLRGGDDVNIEHTFTLTNGL</sequence>
<dbReference type="AlphaFoldDB" id="A0A0B7FU86"/>